<dbReference type="AlphaFoldDB" id="A0A4P1K1Y5"/>
<dbReference type="KEGG" id="bvy:NCTC9239_01260"/>
<protein>
    <submittedName>
        <fullName evidence="2">Terminase-like family</fullName>
    </submittedName>
</protein>
<proteinExistence type="predicted"/>
<accession>A0A4P1K1Y5</accession>
<dbReference type="InterPro" id="IPR027417">
    <property type="entry name" value="P-loop_NTPase"/>
</dbReference>
<feature type="compositionally biased region" description="Gly residues" evidence="1">
    <location>
        <begin position="514"/>
        <end position="528"/>
    </location>
</feature>
<name>A0A4P1K1Y5_9CAUL</name>
<dbReference type="Proteomes" id="UP000309952">
    <property type="component" value="Chromosome"/>
</dbReference>
<dbReference type="Gene3D" id="3.40.50.300">
    <property type="entry name" value="P-loop containing nucleotide triphosphate hydrolases"/>
    <property type="match status" value="1"/>
</dbReference>
<evidence type="ECO:0000256" key="1">
    <source>
        <dbReference type="SAM" id="MobiDB-lite"/>
    </source>
</evidence>
<evidence type="ECO:0000313" key="2">
    <source>
        <dbReference type="EMBL" id="VTO14044.1"/>
    </source>
</evidence>
<dbReference type="RefSeq" id="WP_138141228.1">
    <property type="nucleotide sequence ID" value="NZ_LR588407.1"/>
</dbReference>
<dbReference type="EMBL" id="LR588407">
    <property type="protein sequence ID" value="VTO14044.1"/>
    <property type="molecule type" value="Genomic_DNA"/>
</dbReference>
<keyword evidence="3" id="KW-1185">Reference proteome</keyword>
<organism evidence="2 3">
    <name type="scientific">Brevundimonas vancanneytii</name>
    <dbReference type="NCBI Taxonomy" id="1325724"/>
    <lineage>
        <taxon>Bacteria</taxon>
        <taxon>Pseudomonadati</taxon>
        <taxon>Pseudomonadota</taxon>
        <taxon>Alphaproteobacteria</taxon>
        <taxon>Caulobacterales</taxon>
        <taxon>Caulobacteraceae</taxon>
        <taxon>Brevundimonas</taxon>
    </lineage>
</organism>
<sequence>MFDARTYIPGGAKLQAFHESNAFIRLMAGPIGSGKTVGAGVAEPFFTAMTQKPDSNGVRTAVVGVLRDNYRNLYATTMKTWLDWVPKDFGHYTGSDDRPAVHELEFPAPFVDGTPGGGLCRLRVEWRALGTHTVEATCRGWELHGAYVDEADTTPFEAISFLAGRVKRGGRKETRVSRGVWVTFNKPDTDHPLFDLCVDQAPSHRENGTEFFDQPSAILPGGPPYVTNPLAENLANLDADYYEVSARGQPDWYVRRMIRNQWGASVAGEPVFGEVDLERLFSPVELEPEPGSELFLGIDGGGTPAAVICGRDRMGRRIIYAEVVLTDPLDPRGRRILHGVGPKRFAQALGDVLHPRFRRCRISIGWGDPAAFYGADREMGEFADIEIACNQLNIPIQPAPSNELGLRHEAVRIPMLRINQYDQRPDLTINPSCRWLRRGFGGDYRWEARDPKQPAKRLRVQKSNSSHAMEAAQYALLGDQGRAGIVAGQAYDAHRPKAMAQQGDGWSQSPGGVWTPGGAGRPQGGNGGSYSSDWSPW</sequence>
<gene>
    <name evidence="2" type="ORF">NCTC9239_01260</name>
</gene>
<reference evidence="2 3" key="1">
    <citation type="submission" date="2019-04" db="EMBL/GenBank/DDBJ databases">
        <authorList>
            <consortium name="Pathogen Informatics"/>
        </authorList>
    </citation>
    <scope>NUCLEOTIDE SEQUENCE [LARGE SCALE GENOMIC DNA]</scope>
    <source>
        <strain evidence="2 3">NCTC9239</strain>
    </source>
</reference>
<evidence type="ECO:0000313" key="3">
    <source>
        <dbReference type="Proteomes" id="UP000309952"/>
    </source>
</evidence>
<feature type="region of interest" description="Disordered" evidence="1">
    <location>
        <begin position="496"/>
        <end position="537"/>
    </location>
</feature>